<evidence type="ECO:0000313" key="3">
    <source>
        <dbReference type="Proteomes" id="UP000245765"/>
    </source>
</evidence>
<dbReference type="Pfam" id="PF12146">
    <property type="entry name" value="Hydrolase_4"/>
    <property type="match status" value="1"/>
</dbReference>
<evidence type="ECO:0000313" key="2">
    <source>
        <dbReference type="EMBL" id="PWS39172.1"/>
    </source>
</evidence>
<proteinExistence type="predicted"/>
<dbReference type="InterPro" id="IPR022742">
    <property type="entry name" value="Hydrolase_4"/>
</dbReference>
<dbReference type="Proteomes" id="UP000245765">
    <property type="component" value="Unassembled WGS sequence"/>
</dbReference>
<dbReference type="PANTHER" id="PTHR12277">
    <property type="entry name" value="ALPHA/BETA HYDROLASE DOMAIN-CONTAINING PROTEIN"/>
    <property type="match status" value="1"/>
</dbReference>
<dbReference type="Gene3D" id="3.40.50.1820">
    <property type="entry name" value="alpha/beta hydrolase"/>
    <property type="match status" value="1"/>
</dbReference>
<dbReference type="AlphaFoldDB" id="A0A317FLC7"/>
<dbReference type="EMBL" id="QGNA01000001">
    <property type="protein sequence ID" value="PWS39172.1"/>
    <property type="molecule type" value="Genomic_DNA"/>
</dbReference>
<evidence type="ECO:0000259" key="1">
    <source>
        <dbReference type="Pfam" id="PF12146"/>
    </source>
</evidence>
<dbReference type="OrthoDB" id="9798884at2"/>
<dbReference type="SUPFAM" id="SSF53474">
    <property type="entry name" value="alpha/beta-Hydrolases"/>
    <property type="match status" value="1"/>
</dbReference>
<sequence>MSLLGAALGGLLMLGGAGAALYAFQDRLIYFPDPTPPPPPALLGLRDVEARTLRTADGLAILAWKLAPPDDRAPVLLYLHGNGGSLLHRAGRVERFRREGWGALFVQWRGYGGNAGSPSEAGLSDDARAGLAALQAEGVAPARIVLWGESLGTAFAIRLAAEQPAAVGAVVLESPFTSMLDLAKRHYPLLPSGLLLRDRFDSLSRIGDVRAPILILQGARDTLVPPAMGRALAARATALVELWESPEAGHNEIGAAGGIEAAAAFLVRRLP</sequence>
<name>A0A317FLC7_9PROT</name>
<feature type="domain" description="Serine aminopeptidase S33" evidence="1">
    <location>
        <begin position="75"/>
        <end position="178"/>
    </location>
</feature>
<keyword evidence="2" id="KW-0378">Hydrolase</keyword>
<comment type="caution">
    <text evidence="2">The sequence shown here is derived from an EMBL/GenBank/DDBJ whole genome shotgun (WGS) entry which is preliminary data.</text>
</comment>
<gene>
    <name evidence="2" type="ORF">DFH01_08020</name>
</gene>
<dbReference type="PANTHER" id="PTHR12277:SF81">
    <property type="entry name" value="PROTEIN ABHD13"/>
    <property type="match status" value="1"/>
</dbReference>
<protein>
    <submittedName>
        <fullName evidence="2">Alpha/beta hydrolase</fullName>
    </submittedName>
</protein>
<dbReference type="RefSeq" id="WP_109869793.1">
    <property type="nucleotide sequence ID" value="NZ_QGNA01000001.1"/>
</dbReference>
<organism evidence="2 3">
    <name type="scientific">Falsiroseomonas bella</name>
    <dbReference type="NCBI Taxonomy" id="2184016"/>
    <lineage>
        <taxon>Bacteria</taxon>
        <taxon>Pseudomonadati</taxon>
        <taxon>Pseudomonadota</taxon>
        <taxon>Alphaproteobacteria</taxon>
        <taxon>Acetobacterales</taxon>
        <taxon>Roseomonadaceae</taxon>
        <taxon>Falsiroseomonas</taxon>
    </lineage>
</organism>
<keyword evidence="3" id="KW-1185">Reference proteome</keyword>
<reference evidence="3" key="1">
    <citation type="submission" date="2018-05" db="EMBL/GenBank/DDBJ databases">
        <authorList>
            <person name="Du Z."/>
            <person name="Wang X."/>
        </authorList>
    </citation>
    <scope>NUCLEOTIDE SEQUENCE [LARGE SCALE GENOMIC DNA]</scope>
    <source>
        <strain evidence="3">CQN31</strain>
    </source>
</reference>
<dbReference type="InterPro" id="IPR029058">
    <property type="entry name" value="AB_hydrolase_fold"/>
</dbReference>
<accession>A0A317FLC7</accession>
<dbReference type="GO" id="GO:0016787">
    <property type="term" value="F:hydrolase activity"/>
    <property type="evidence" value="ECO:0007669"/>
    <property type="project" value="UniProtKB-KW"/>
</dbReference>